<name>A0A6G5QEW1_9BACT</name>
<dbReference type="EMBL" id="CP012542">
    <property type="protein sequence ID" value="QCD44107.1"/>
    <property type="molecule type" value="Genomic_DNA"/>
</dbReference>
<dbReference type="EMBL" id="CP012542">
    <property type="protein sequence ID" value="QCD44696.1"/>
    <property type="molecule type" value="Genomic_DNA"/>
</dbReference>
<dbReference type="AlphaFoldDB" id="A0A6G5QEW1"/>
<sequence length="71" mass="8112">MIAEREIKAVVVRLVTPTEFCINFLDDDGNVTGGSERELVYKLSGSRIKELLDKENKLRRDLKIMAQEGLF</sequence>
<evidence type="ECO:0000313" key="1">
    <source>
        <dbReference type="EMBL" id="QCD44107.1"/>
    </source>
</evidence>
<evidence type="ECO:0000313" key="2">
    <source>
        <dbReference type="EMBL" id="QCD44696.1"/>
    </source>
</evidence>
<protein>
    <submittedName>
        <fullName evidence="1">Uncharacterized protein</fullName>
    </submittedName>
</protein>
<keyword evidence="3" id="KW-1185">Reference proteome</keyword>
<dbReference type="RefSeq" id="WP_169753640.1">
    <property type="nucleotide sequence ID" value="NZ_CP012542.1"/>
</dbReference>
<proteinExistence type="predicted"/>
<dbReference type="Proteomes" id="UP000503264">
    <property type="component" value="Chromosome"/>
</dbReference>
<evidence type="ECO:0000313" key="3">
    <source>
        <dbReference type="Proteomes" id="UP000503264"/>
    </source>
</evidence>
<accession>A0A6G5QEW1</accession>
<gene>
    <name evidence="1" type="ORF">CMUC_0293</name>
    <name evidence="2" type="ORF">CMUC_0907</name>
</gene>
<organism evidence="1 3">
    <name type="scientific">Campylobacter mucosalis CCUG 21559</name>
    <dbReference type="NCBI Taxonomy" id="1032067"/>
    <lineage>
        <taxon>Bacteria</taxon>
        <taxon>Pseudomonadati</taxon>
        <taxon>Campylobacterota</taxon>
        <taxon>Epsilonproteobacteria</taxon>
        <taxon>Campylobacterales</taxon>
        <taxon>Campylobacteraceae</taxon>
        <taxon>Campylobacter</taxon>
    </lineage>
</organism>
<reference evidence="1 3" key="1">
    <citation type="submission" date="2016-07" db="EMBL/GenBank/DDBJ databases">
        <title>Comparative genomics of the Campylobacter concisus group.</title>
        <authorList>
            <person name="Miller W.G."/>
            <person name="Yee E."/>
            <person name="Chapman M.H."/>
            <person name="Huynh S."/>
            <person name="Bono J.L."/>
            <person name="On S.L.W."/>
            <person name="StLeger J."/>
            <person name="Foster G."/>
            <person name="Parker C.T."/>
        </authorList>
    </citation>
    <scope>NUCLEOTIDE SEQUENCE [LARGE SCALE GENOMIC DNA]</scope>
    <source>
        <strain evidence="1 3">CCUG 21559</strain>
    </source>
</reference>